<evidence type="ECO:0000313" key="4">
    <source>
        <dbReference type="EMBL" id="PSR73507.1"/>
    </source>
</evidence>
<gene>
    <name evidence="4" type="ORF">PHLCEN_2v10648</name>
</gene>
<evidence type="ECO:0008006" key="6">
    <source>
        <dbReference type="Google" id="ProtNLM"/>
    </source>
</evidence>
<dbReference type="SUPFAM" id="SSF54236">
    <property type="entry name" value="Ubiquitin-like"/>
    <property type="match status" value="1"/>
</dbReference>
<dbReference type="EMBL" id="MLYV02001071">
    <property type="protein sequence ID" value="PSR73507.1"/>
    <property type="molecule type" value="Genomic_DNA"/>
</dbReference>
<reference evidence="4 5" key="1">
    <citation type="submission" date="2018-02" db="EMBL/GenBank/DDBJ databases">
        <title>Genome sequence of the basidiomycete white-rot fungus Phlebia centrifuga.</title>
        <authorList>
            <person name="Granchi Z."/>
            <person name="Peng M."/>
            <person name="de Vries R.P."/>
            <person name="Hilden K."/>
            <person name="Makela M.R."/>
            <person name="Grigoriev I."/>
            <person name="Riley R."/>
        </authorList>
    </citation>
    <scope>NUCLEOTIDE SEQUENCE [LARGE SCALE GENOMIC DNA]</scope>
    <source>
        <strain evidence="4 5">FBCC195</strain>
    </source>
</reference>
<dbReference type="Pfam" id="PF08325">
    <property type="entry name" value="WLM"/>
    <property type="match status" value="1"/>
</dbReference>
<dbReference type="PANTHER" id="PTHR47795:SF1">
    <property type="entry name" value="DNA-DEPENDENT METALLOPROTEASE WSS1 HOMOLOG 2"/>
    <property type="match status" value="1"/>
</dbReference>
<dbReference type="PROSITE" id="PS51397">
    <property type="entry name" value="WLM"/>
    <property type="match status" value="1"/>
</dbReference>
<evidence type="ECO:0000256" key="1">
    <source>
        <dbReference type="SAM" id="MobiDB-lite"/>
    </source>
</evidence>
<evidence type="ECO:0000259" key="2">
    <source>
        <dbReference type="PROSITE" id="PS50053"/>
    </source>
</evidence>
<accession>A0A2R6NM90</accession>
<protein>
    <recommendedName>
        <fullName evidence="6">WLM-domain-containing protein</fullName>
    </recommendedName>
</protein>
<feature type="compositionally biased region" description="Polar residues" evidence="1">
    <location>
        <begin position="312"/>
        <end position="322"/>
    </location>
</feature>
<dbReference type="PANTHER" id="PTHR47795">
    <property type="entry name" value="UBIQUITIN AND WLM DOMAIN-CONTAINING METALLOPROTEASE SPCC1442.07C"/>
    <property type="match status" value="1"/>
</dbReference>
<sequence length="322" mass="36322">MSAIELNVSHRGTTYSLSLLPDSTFDALQARLEELTSVPPSNQKLLYKGKKPIFGDETIIDAGLKSGMKVQMLGSTAEEIGELRNVEDEHQRKERILRERAQKPQTKLRNTSSPHKPSDLRYRFHSIEPLLHLPNPPAATALLNRLANDPAIRHVMQKHEFVVAVLTELAPHEQPQLLGLNMNAGQAIKLRLRTNDYEGFRPYGEVRRVLCHELTHNVWGDHDNNFKELNSQLNREVAEFERAATEGTHYLSSTAGDIYQPSSQLEAEAQTYVLGGTSHTPVASESREERRRRLLDATMNRLRKEEEELEQSCGTAGPSANH</sequence>
<feature type="domain" description="Ubiquitin-like" evidence="2">
    <location>
        <begin position="4"/>
        <end position="73"/>
    </location>
</feature>
<dbReference type="InterPro" id="IPR000626">
    <property type="entry name" value="Ubiquitin-like_dom"/>
</dbReference>
<evidence type="ECO:0000259" key="3">
    <source>
        <dbReference type="PROSITE" id="PS51397"/>
    </source>
</evidence>
<comment type="caution">
    <text evidence="4">The sequence shown here is derived from an EMBL/GenBank/DDBJ whole genome shotgun (WGS) entry which is preliminary data.</text>
</comment>
<dbReference type="Pfam" id="PF00240">
    <property type="entry name" value="ubiquitin"/>
    <property type="match status" value="1"/>
</dbReference>
<evidence type="ECO:0000313" key="5">
    <source>
        <dbReference type="Proteomes" id="UP000186601"/>
    </source>
</evidence>
<keyword evidence="5" id="KW-1185">Reference proteome</keyword>
<dbReference type="OrthoDB" id="49605at2759"/>
<dbReference type="Gene3D" id="3.10.20.90">
    <property type="entry name" value="Phosphatidylinositol 3-kinase Catalytic Subunit, Chain A, domain 1"/>
    <property type="match status" value="1"/>
</dbReference>
<proteinExistence type="predicted"/>
<dbReference type="InterPro" id="IPR013536">
    <property type="entry name" value="WLM_dom"/>
</dbReference>
<dbReference type="InterPro" id="IPR029071">
    <property type="entry name" value="Ubiquitin-like_domsf"/>
</dbReference>
<dbReference type="STRING" id="98765.A0A2R6NM90"/>
<feature type="domain" description="WLM" evidence="3">
    <location>
        <begin position="115"/>
        <end position="303"/>
    </location>
</feature>
<dbReference type="Proteomes" id="UP000186601">
    <property type="component" value="Unassembled WGS sequence"/>
</dbReference>
<dbReference type="AlphaFoldDB" id="A0A2R6NM90"/>
<dbReference type="SMART" id="SM00213">
    <property type="entry name" value="UBQ"/>
    <property type="match status" value="1"/>
</dbReference>
<feature type="region of interest" description="Disordered" evidence="1">
    <location>
        <begin position="302"/>
        <end position="322"/>
    </location>
</feature>
<dbReference type="GO" id="GO:0070628">
    <property type="term" value="F:proteasome binding"/>
    <property type="evidence" value="ECO:0007669"/>
    <property type="project" value="TreeGrafter"/>
</dbReference>
<dbReference type="PROSITE" id="PS50053">
    <property type="entry name" value="UBIQUITIN_2"/>
    <property type="match status" value="1"/>
</dbReference>
<name>A0A2R6NM90_9APHY</name>
<organism evidence="4 5">
    <name type="scientific">Hermanssonia centrifuga</name>
    <dbReference type="NCBI Taxonomy" id="98765"/>
    <lineage>
        <taxon>Eukaryota</taxon>
        <taxon>Fungi</taxon>
        <taxon>Dikarya</taxon>
        <taxon>Basidiomycota</taxon>
        <taxon>Agaricomycotina</taxon>
        <taxon>Agaricomycetes</taxon>
        <taxon>Polyporales</taxon>
        <taxon>Meruliaceae</taxon>
        <taxon>Hermanssonia</taxon>
    </lineage>
</organism>